<proteinExistence type="predicted"/>
<gene>
    <name evidence="2" type="ORF">HannXRQ_Chr01g0005991</name>
    <name evidence="1" type="ORF">HanXRQr2_Chr01g0003781</name>
</gene>
<dbReference type="Proteomes" id="UP000215914">
    <property type="component" value="Chromosome 1"/>
</dbReference>
<dbReference type="InParanoid" id="A0A251VNL2"/>
<dbReference type="STRING" id="4232.A0A251VNL2"/>
<dbReference type="AlphaFoldDB" id="A0A251VNL2"/>
<accession>A0A251VNL2</accession>
<organism evidence="2 3">
    <name type="scientific">Helianthus annuus</name>
    <name type="common">Common sunflower</name>
    <dbReference type="NCBI Taxonomy" id="4232"/>
    <lineage>
        <taxon>Eukaryota</taxon>
        <taxon>Viridiplantae</taxon>
        <taxon>Streptophyta</taxon>
        <taxon>Embryophyta</taxon>
        <taxon>Tracheophyta</taxon>
        <taxon>Spermatophyta</taxon>
        <taxon>Magnoliopsida</taxon>
        <taxon>eudicotyledons</taxon>
        <taxon>Gunneridae</taxon>
        <taxon>Pentapetalae</taxon>
        <taxon>asterids</taxon>
        <taxon>campanulids</taxon>
        <taxon>Asterales</taxon>
        <taxon>Asteraceae</taxon>
        <taxon>Asteroideae</taxon>
        <taxon>Heliantheae alliance</taxon>
        <taxon>Heliantheae</taxon>
        <taxon>Helianthus</taxon>
    </lineage>
</organism>
<dbReference type="FunCoup" id="A0A251VNL2">
    <property type="interactions" value="1308"/>
</dbReference>
<dbReference type="PANTHER" id="PTHR36773:SF1">
    <property type="entry name" value="EXPRESSED PROTEIN"/>
    <property type="match status" value="1"/>
</dbReference>
<dbReference type="Gramene" id="mRNA:HanXRQr2_Chr01g0003781">
    <property type="protein sequence ID" value="mRNA:HanXRQr2_Chr01g0003781"/>
    <property type="gene ID" value="HanXRQr2_Chr01g0003781"/>
</dbReference>
<reference evidence="1 3" key="1">
    <citation type="journal article" date="2017" name="Nature">
        <title>The sunflower genome provides insights into oil metabolism, flowering and Asterid evolution.</title>
        <authorList>
            <person name="Badouin H."/>
            <person name="Gouzy J."/>
            <person name="Grassa C.J."/>
            <person name="Murat F."/>
            <person name="Staton S.E."/>
            <person name="Cottret L."/>
            <person name="Lelandais-Briere C."/>
            <person name="Owens G.L."/>
            <person name="Carrere S."/>
            <person name="Mayjonade B."/>
            <person name="Legrand L."/>
            <person name="Gill N."/>
            <person name="Kane N.C."/>
            <person name="Bowers J.E."/>
            <person name="Hubner S."/>
            <person name="Bellec A."/>
            <person name="Berard A."/>
            <person name="Berges H."/>
            <person name="Blanchet N."/>
            <person name="Boniface M.C."/>
            <person name="Brunel D."/>
            <person name="Catrice O."/>
            <person name="Chaidir N."/>
            <person name="Claudel C."/>
            <person name="Donnadieu C."/>
            <person name="Faraut T."/>
            <person name="Fievet G."/>
            <person name="Helmstetter N."/>
            <person name="King M."/>
            <person name="Knapp S.J."/>
            <person name="Lai Z."/>
            <person name="Le Paslier M.C."/>
            <person name="Lippi Y."/>
            <person name="Lorenzon L."/>
            <person name="Mandel J.R."/>
            <person name="Marage G."/>
            <person name="Marchand G."/>
            <person name="Marquand E."/>
            <person name="Bret-Mestries E."/>
            <person name="Morien E."/>
            <person name="Nambeesan S."/>
            <person name="Nguyen T."/>
            <person name="Pegot-Espagnet P."/>
            <person name="Pouilly N."/>
            <person name="Raftis F."/>
            <person name="Sallet E."/>
            <person name="Schiex T."/>
            <person name="Thomas J."/>
            <person name="Vandecasteele C."/>
            <person name="Vares D."/>
            <person name="Vear F."/>
            <person name="Vautrin S."/>
            <person name="Crespi M."/>
            <person name="Mangin B."/>
            <person name="Burke J.M."/>
            <person name="Salse J."/>
            <person name="Munos S."/>
            <person name="Vincourt P."/>
            <person name="Rieseberg L.H."/>
            <person name="Langlade N.B."/>
        </authorList>
    </citation>
    <scope>NUCLEOTIDE SEQUENCE [LARGE SCALE GENOMIC DNA]</scope>
    <source>
        <strain evidence="3">cv. SF193</strain>
        <tissue evidence="1">Leaves</tissue>
    </source>
</reference>
<reference evidence="2" key="2">
    <citation type="submission" date="2017-02" db="EMBL/GenBank/DDBJ databases">
        <title>Sunflower complete genome.</title>
        <authorList>
            <person name="Langlade N."/>
            <person name="Munos S."/>
        </authorList>
    </citation>
    <scope>NUCLEOTIDE SEQUENCE [LARGE SCALE GENOMIC DNA]</scope>
    <source>
        <tissue evidence="2">Leaves</tissue>
    </source>
</reference>
<keyword evidence="3" id="KW-1185">Reference proteome</keyword>
<dbReference type="EMBL" id="MNCJ02000316">
    <property type="protein sequence ID" value="KAF5820578.1"/>
    <property type="molecule type" value="Genomic_DNA"/>
</dbReference>
<name>A0A251VNL2_HELAN</name>
<dbReference type="PANTHER" id="PTHR36773">
    <property type="entry name" value="EXPRESSED PROTEIN"/>
    <property type="match status" value="1"/>
</dbReference>
<evidence type="ECO:0000313" key="1">
    <source>
        <dbReference type="EMBL" id="KAF5820578.1"/>
    </source>
</evidence>
<evidence type="ECO:0000313" key="2">
    <source>
        <dbReference type="EMBL" id="OTG36291.1"/>
    </source>
</evidence>
<dbReference type="EMBL" id="CM007890">
    <property type="protein sequence ID" value="OTG36291.1"/>
    <property type="molecule type" value="Genomic_DNA"/>
</dbReference>
<protein>
    <submittedName>
        <fullName evidence="2">Uncharacterized protein</fullName>
    </submittedName>
</protein>
<evidence type="ECO:0000313" key="3">
    <source>
        <dbReference type="Proteomes" id="UP000215914"/>
    </source>
</evidence>
<reference evidence="1" key="3">
    <citation type="submission" date="2020-06" db="EMBL/GenBank/DDBJ databases">
        <title>Helianthus annuus Genome sequencing and assembly Release 2.</title>
        <authorList>
            <person name="Gouzy J."/>
            <person name="Langlade N."/>
            <person name="Munos S."/>
        </authorList>
    </citation>
    <scope>NUCLEOTIDE SEQUENCE</scope>
    <source>
        <tissue evidence="1">Leaves</tissue>
    </source>
</reference>
<sequence>MSSTDDYSPTETLITFNNPIPLLRHPTPSTTDDSLILCFPNPKSFATAYNQCESNIINHCTSGARIGCSVSASKNCAPPWWKTLAGGGVSKHDLEEREKCEEREMAECLEGSRVRCVKFAEDKCWPAFRDARVVVAGGGGEGKKCVVELVSRVWFGGRRIGGVEVGGLDGSWSRIQSRIGFRIVRGSDLLEKEPAMKHGDGYEPLAPVPRTVWGRKRGGDGWGRFQNVS</sequence>